<name>A0ABT1A908_9PSEU</name>
<dbReference type="Pfam" id="PF02867">
    <property type="entry name" value="Ribonuc_red_lgC"/>
    <property type="match status" value="1"/>
</dbReference>
<dbReference type="GO" id="GO:0004748">
    <property type="term" value="F:ribonucleoside-diphosphate reductase activity, thioredoxin disulfide as acceptor"/>
    <property type="evidence" value="ECO:0007669"/>
    <property type="project" value="UniProtKB-EC"/>
</dbReference>
<dbReference type="PANTHER" id="PTHR43371:SF1">
    <property type="entry name" value="RIBONUCLEOSIDE-DIPHOSPHATE REDUCTASE"/>
    <property type="match status" value="1"/>
</dbReference>
<proteinExistence type="inferred from homology"/>
<dbReference type="InterPro" id="IPR000788">
    <property type="entry name" value="RNR_lg_C"/>
</dbReference>
<evidence type="ECO:0000256" key="5">
    <source>
        <dbReference type="ARBA" id="ARBA00022628"/>
    </source>
</evidence>
<dbReference type="InterPro" id="IPR013678">
    <property type="entry name" value="RNR_2_N"/>
</dbReference>
<feature type="domain" description="Ribonucleotide reductase large subunit C-terminal" evidence="15">
    <location>
        <begin position="164"/>
        <end position="698"/>
    </location>
</feature>
<evidence type="ECO:0000256" key="2">
    <source>
        <dbReference type="ARBA" id="ARBA00007405"/>
    </source>
</evidence>
<keyword evidence="5 13" id="KW-0846">Cobalamin</keyword>
<evidence type="ECO:0000313" key="19">
    <source>
        <dbReference type="Proteomes" id="UP001165283"/>
    </source>
</evidence>
<dbReference type="RefSeq" id="WP_252444336.1">
    <property type="nucleotide sequence ID" value="NZ_JAGSOV010000067.1"/>
</dbReference>
<evidence type="ECO:0000256" key="11">
    <source>
        <dbReference type="ARBA" id="ARBA00025437"/>
    </source>
</evidence>
<dbReference type="Gene3D" id="3.20.70.20">
    <property type="match status" value="1"/>
</dbReference>
<dbReference type="Proteomes" id="UP001165283">
    <property type="component" value="Unassembled WGS sequence"/>
</dbReference>
<comment type="caution">
    <text evidence="18">The sequence shown here is derived from an EMBL/GenBank/DDBJ whole genome shotgun (WGS) entry which is preliminary data.</text>
</comment>
<evidence type="ECO:0000256" key="7">
    <source>
        <dbReference type="ARBA" id="ARBA00022741"/>
    </source>
</evidence>
<comment type="catalytic activity">
    <reaction evidence="12 13">
        <text>a 2'-deoxyribonucleoside 5'-diphosphate + [thioredoxin]-disulfide + H2O = a ribonucleoside 5'-diphosphate + [thioredoxin]-dithiol</text>
        <dbReference type="Rhea" id="RHEA:23252"/>
        <dbReference type="Rhea" id="RHEA-COMP:10698"/>
        <dbReference type="Rhea" id="RHEA-COMP:10700"/>
        <dbReference type="ChEBI" id="CHEBI:15377"/>
        <dbReference type="ChEBI" id="CHEBI:29950"/>
        <dbReference type="ChEBI" id="CHEBI:50058"/>
        <dbReference type="ChEBI" id="CHEBI:57930"/>
        <dbReference type="ChEBI" id="CHEBI:73316"/>
        <dbReference type="EC" id="1.17.4.1"/>
    </reaction>
</comment>
<dbReference type="InterPro" id="IPR050862">
    <property type="entry name" value="RdRp_reductase_class-2"/>
</dbReference>
<comment type="function">
    <text evidence="11 13">Catalyzes the reduction of ribonucleotides to deoxyribonucleotides. May function to provide a pool of deoxyribonucleotide precursors for DNA repair during oxygen limitation and/or for immediate growth after restoration of oxygen.</text>
</comment>
<evidence type="ECO:0000256" key="8">
    <source>
        <dbReference type="ARBA" id="ARBA00023002"/>
    </source>
</evidence>
<keyword evidence="8 13" id="KW-0560">Oxidoreductase</keyword>
<keyword evidence="10 13" id="KW-0170">Cobalt</keyword>
<evidence type="ECO:0000256" key="6">
    <source>
        <dbReference type="ARBA" id="ARBA00022634"/>
    </source>
</evidence>
<keyword evidence="9" id="KW-1015">Disulfide bond</keyword>
<evidence type="ECO:0000256" key="10">
    <source>
        <dbReference type="ARBA" id="ARBA00023285"/>
    </source>
</evidence>
<dbReference type="CDD" id="cd02888">
    <property type="entry name" value="RNR_II_dimer"/>
    <property type="match status" value="1"/>
</dbReference>
<evidence type="ECO:0000256" key="1">
    <source>
        <dbReference type="ARBA" id="ARBA00001922"/>
    </source>
</evidence>
<feature type="domain" description="Ribonucleotide reductase class II vitamin B12-dependent N-terminal" evidence="16">
    <location>
        <begin position="53"/>
        <end position="143"/>
    </location>
</feature>
<keyword evidence="19" id="KW-1185">Reference proteome</keyword>
<feature type="region of interest" description="Disordered" evidence="14">
    <location>
        <begin position="1"/>
        <end position="28"/>
    </location>
</feature>
<dbReference type="PRINTS" id="PR01183">
    <property type="entry name" value="RIBORDTASEM1"/>
</dbReference>
<evidence type="ECO:0000259" key="17">
    <source>
        <dbReference type="Pfam" id="PF12637"/>
    </source>
</evidence>
<comment type="cofactor">
    <cofactor evidence="1 13">
        <name>adenosylcob(III)alamin</name>
        <dbReference type="ChEBI" id="CHEBI:18408"/>
    </cofactor>
</comment>
<dbReference type="NCBIfam" id="NF005122">
    <property type="entry name" value="PRK06556.1"/>
    <property type="match status" value="1"/>
</dbReference>
<protein>
    <recommendedName>
        <fullName evidence="4 13">Vitamin B12-dependent ribonucleotide reductase</fullName>
        <ecNumber evidence="3 13">1.17.4.1</ecNumber>
    </recommendedName>
</protein>
<evidence type="ECO:0000256" key="12">
    <source>
        <dbReference type="ARBA" id="ARBA00047754"/>
    </source>
</evidence>
<evidence type="ECO:0000256" key="9">
    <source>
        <dbReference type="ARBA" id="ARBA00023157"/>
    </source>
</evidence>
<gene>
    <name evidence="18" type="ORF">KDL28_31030</name>
</gene>
<evidence type="ECO:0000256" key="3">
    <source>
        <dbReference type="ARBA" id="ARBA00012274"/>
    </source>
</evidence>
<dbReference type="NCBIfam" id="TIGR02504">
    <property type="entry name" value="NrdJ_Z"/>
    <property type="match status" value="1"/>
</dbReference>
<organism evidence="18 19">
    <name type="scientific">Pseudonocardia humida</name>
    <dbReference type="NCBI Taxonomy" id="2800819"/>
    <lineage>
        <taxon>Bacteria</taxon>
        <taxon>Bacillati</taxon>
        <taxon>Actinomycetota</taxon>
        <taxon>Actinomycetes</taxon>
        <taxon>Pseudonocardiales</taxon>
        <taxon>Pseudonocardiaceae</taxon>
        <taxon>Pseudonocardia</taxon>
    </lineage>
</organism>
<dbReference type="Pfam" id="PF08471">
    <property type="entry name" value="Ribonuc_red_2_N"/>
    <property type="match status" value="1"/>
</dbReference>
<reference evidence="18" key="1">
    <citation type="submission" date="2021-04" db="EMBL/GenBank/DDBJ databases">
        <title>Pseudonocardia sp. nov., isolated from sandy soil of mangrove forest.</title>
        <authorList>
            <person name="Zan Z."/>
            <person name="Huang R."/>
            <person name="Liu W."/>
        </authorList>
    </citation>
    <scope>NUCLEOTIDE SEQUENCE</scope>
    <source>
        <strain evidence="18">S2-4</strain>
    </source>
</reference>
<accession>A0ABT1A908</accession>
<evidence type="ECO:0000256" key="13">
    <source>
        <dbReference type="RuleBase" id="RU364064"/>
    </source>
</evidence>
<sequence>MTETVEPASAATGRRKAAKAAKAASAPGLTVERIHTTPGVHPYDEVTWERRDVVMTNWRDGTVNFEQRGVEFPSSWSVNATNIVTSKYFRGAVGSSTRESSLRQLIDRVVRVYRRSGQENGYFATEADAEVFEHELTWMLLHQVFSFNSPVWFNVGTSSPQQVSACFILSVDDTMESILNWYREEGLIFKGGSGAGLNLSRIRSSKELLSSGGTASGPVSFMRGADASAGTIKSGGATRRAAKMVVLDVDHPDIEEFVVTKAKEEAKVRVLRDAGFDMDLGGSDITSVQYQNANNSVRVTDDFMHAVEEDTDFGLRARMTGEVIERISARKLFRTIAQAAWECADPGIQYDGTINDWHTCPESGRISASNPCSEYMHLDNSSCNLASLNLLTFLGADGAFDGVRFQKSVELIITAMDISICFADFPTEPIGDTTRRFRQLGIGYANLGALLMASGHAYDSEGGRALAAAITSLMTGAAYKRSAELAGVVGPYEGYARNAESHQRVMRKHAAANDAMRTLPASTPINRLATAAWQEGLATGTRNGWRNAQASVLAPTGTIGLMMDCDTTGIEPDLALVKFKKLVGGGSMQIVNQTVPRALAKLGYQAEQIEAIVEFIGEHGHVIDAPGLRPEHYEVFDCAMGERSIAPMGHVRMMGAVQPFLSGAISKTVNMPESATVEDVEKVYLDGWRMGLKALAIYRDNCKVGQPLSVGKSAKPAAETEAAPVVEARPVRRRLPKKRPSETVSFTVGGAEGYLTAGSYPDDGLGEIFVKLGKQGSTLAGVMDAFSMSISVGLQYGIPLEFYVSKFSNLRFEPAGMTDDPDVRIATSVLDYLFRRLALDHLPYDKRVQLGIFSADERTAQVAENYGEVDMEALRGGVDAAVPAASKAATPAPVEVGSSTELLELHLGKVADAPLCMTCGTKMRPAGSCYVCEGCGSTSGCS</sequence>
<evidence type="ECO:0000256" key="14">
    <source>
        <dbReference type="SAM" id="MobiDB-lite"/>
    </source>
</evidence>
<evidence type="ECO:0000259" key="16">
    <source>
        <dbReference type="Pfam" id="PF08471"/>
    </source>
</evidence>
<keyword evidence="6 13" id="KW-0237">DNA synthesis</keyword>
<evidence type="ECO:0000313" key="18">
    <source>
        <dbReference type="EMBL" id="MCO1659514.1"/>
    </source>
</evidence>
<dbReference type="EC" id="1.17.4.1" evidence="3 13"/>
<dbReference type="PANTHER" id="PTHR43371">
    <property type="entry name" value="VITAMIN B12-DEPENDENT RIBONUCLEOTIDE REDUCTASE"/>
    <property type="match status" value="1"/>
</dbReference>
<evidence type="ECO:0000256" key="4">
    <source>
        <dbReference type="ARBA" id="ARBA00014409"/>
    </source>
</evidence>
<dbReference type="Pfam" id="PF12637">
    <property type="entry name" value="TSCPD"/>
    <property type="match status" value="1"/>
</dbReference>
<dbReference type="SUPFAM" id="SSF51998">
    <property type="entry name" value="PFL-like glycyl radical enzymes"/>
    <property type="match status" value="1"/>
</dbReference>
<dbReference type="InterPro" id="IPR013344">
    <property type="entry name" value="RNR_NrdJ/NrdZ"/>
</dbReference>
<feature type="domain" description="TSCPD" evidence="17">
    <location>
        <begin position="736"/>
        <end position="839"/>
    </location>
</feature>
<dbReference type="InterPro" id="IPR024434">
    <property type="entry name" value="TSCPD_dom"/>
</dbReference>
<dbReference type="EMBL" id="JAGSOV010000067">
    <property type="protein sequence ID" value="MCO1659514.1"/>
    <property type="molecule type" value="Genomic_DNA"/>
</dbReference>
<evidence type="ECO:0000259" key="15">
    <source>
        <dbReference type="Pfam" id="PF02867"/>
    </source>
</evidence>
<keyword evidence="7 13" id="KW-0547">Nucleotide-binding</keyword>
<comment type="similarity">
    <text evidence="2 13">Belongs to the ribonucleoside diphosphate reductase class-2 family.</text>
</comment>